<dbReference type="OrthoDB" id="2100988at2759"/>
<keyword evidence="1" id="KW-0812">Transmembrane</keyword>
<organism evidence="2">
    <name type="scientific">Fonticula alba</name>
    <name type="common">Slime mold</name>
    <dbReference type="NCBI Taxonomy" id="691883"/>
    <lineage>
        <taxon>Eukaryota</taxon>
        <taxon>Rotosphaerida</taxon>
        <taxon>Fonticulaceae</taxon>
        <taxon>Fonticula</taxon>
    </lineage>
</organism>
<accession>A0A058ZBK9</accession>
<dbReference type="GeneID" id="20527888"/>
<name>A0A058ZBK9_FONAL</name>
<keyword evidence="3" id="KW-1185">Reference proteome</keyword>
<protein>
    <submittedName>
        <fullName evidence="2">Uncharacterized protein</fullName>
    </submittedName>
</protein>
<proteinExistence type="predicted"/>
<evidence type="ECO:0000313" key="3">
    <source>
        <dbReference type="Proteomes" id="UP000030693"/>
    </source>
</evidence>
<dbReference type="Proteomes" id="UP000030693">
    <property type="component" value="Unassembled WGS sequence"/>
</dbReference>
<evidence type="ECO:0000313" key="2">
    <source>
        <dbReference type="EMBL" id="KCV70812.1"/>
    </source>
</evidence>
<gene>
    <name evidence="2" type="ORF">H696_03163</name>
</gene>
<sequence length="112" mass="12700">MRLTVASAAALGPAPPATTPLFVCVCAFRPHLSLLFPPFSLFIMGAGSQFPYPKWVWSPSGGWWTHQPHWVRNTAIVYGLAAVFIIYPCYRFSKNNEVRYNQRELPKPYVVE</sequence>
<evidence type="ECO:0000256" key="1">
    <source>
        <dbReference type="SAM" id="Phobius"/>
    </source>
</evidence>
<dbReference type="PANTHER" id="PTHR34286:SF1">
    <property type="entry name" value="TRANSMEMBRANE PROTEIN"/>
    <property type="match status" value="1"/>
</dbReference>
<dbReference type="RefSeq" id="XP_009495328.1">
    <property type="nucleotide sequence ID" value="XM_009497053.1"/>
</dbReference>
<keyword evidence="1" id="KW-1133">Transmembrane helix</keyword>
<dbReference type="AlphaFoldDB" id="A0A058ZBK9"/>
<dbReference type="STRING" id="691883.A0A058ZBK9"/>
<keyword evidence="1" id="KW-0472">Membrane</keyword>
<feature type="transmembrane region" description="Helical" evidence="1">
    <location>
        <begin position="70"/>
        <end position="90"/>
    </location>
</feature>
<dbReference type="PANTHER" id="PTHR34286">
    <property type="entry name" value="TRANSMEMBRANE PROTEIN"/>
    <property type="match status" value="1"/>
</dbReference>
<dbReference type="EMBL" id="KB932204">
    <property type="protein sequence ID" value="KCV70812.1"/>
    <property type="molecule type" value="Genomic_DNA"/>
</dbReference>
<reference evidence="2" key="1">
    <citation type="submission" date="2013-04" db="EMBL/GenBank/DDBJ databases">
        <title>The Genome Sequence of Fonticula alba ATCC 38817.</title>
        <authorList>
            <consortium name="The Broad Institute Genomics Platform"/>
            <person name="Russ C."/>
            <person name="Cuomo C."/>
            <person name="Burger G."/>
            <person name="Gray M.W."/>
            <person name="Holland P.W.H."/>
            <person name="King N."/>
            <person name="Lang F.B.F."/>
            <person name="Roger A.J."/>
            <person name="Ruiz-Trillo I."/>
            <person name="Brown M."/>
            <person name="Walker B."/>
            <person name="Young S."/>
            <person name="Zeng Q."/>
            <person name="Gargeya S."/>
            <person name="Fitzgerald M."/>
            <person name="Haas B."/>
            <person name="Abouelleil A."/>
            <person name="Allen A.W."/>
            <person name="Alvarado L."/>
            <person name="Arachchi H.M."/>
            <person name="Berlin A.M."/>
            <person name="Chapman S.B."/>
            <person name="Gainer-Dewar J."/>
            <person name="Goldberg J."/>
            <person name="Griggs A."/>
            <person name="Gujja S."/>
            <person name="Hansen M."/>
            <person name="Howarth C."/>
            <person name="Imamovic A."/>
            <person name="Ireland A."/>
            <person name="Larimer J."/>
            <person name="McCowan C."/>
            <person name="Murphy C."/>
            <person name="Pearson M."/>
            <person name="Poon T.W."/>
            <person name="Priest M."/>
            <person name="Roberts A."/>
            <person name="Saif S."/>
            <person name="Shea T."/>
            <person name="Sisk P."/>
            <person name="Sykes S."/>
            <person name="Wortman J."/>
            <person name="Nusbaum C."/>
            <person name="Birren B."/>
        </authorList>
    </citation>
    <scope>NUCLEOTIDE SEQUENCE [LARGE SCALE GENOMIC DNA]</scope>
    <source>
        <strain evidence="2">ATCC 38817</strain>
    </source>
</reference>